<reference evidence="3" key="1">
    <citation type="journal article" date="2020" name="Stud. Mycol.">
        <title>101 Dothideomycetes genomes: a test case for predicting lifestyles and emergence of pathogens.</title>
        <authorList>
            <person name="Haridas S."/>
            <person name="Albert R."/>
            <person name="Binder M."/>
            <person name="Bloem J."/>
            <person name="Labutti K."/>
            <person name="Salamov A."/>
            <person name="Andreopoulos B."/>
            <person name="Baker S."/>
            <person name="Barry K."/>
            <person name="Bills G."/>
            <person name="Bluhm B."/>
            <person name="Cannon C."/>
            <person name="Castanera R."/>
            <person name="Culley D."/>
            <person name="Daum C."/>
            <person name="Ezra D."/>
            <person name="Gonzalez J."/>
            <person name="Henrissat B."/>
            <person name="Kuo A."/>
            <person name="Liang C."/>
            <person name="Lipzen A."/>
            <person name="Lutzoni F."/>
            <person name="Magnuson J."/>
            <person name="Mondo S."/>
            <person name="Nolan M."/>
            <person name="Ohm R."/>
            <person name="Pangilinan J."/>
            <person name="Park H.-J."/>
            <person name="Ramirez L."/>
            <person name="Alfaro M."/>
            <person name="Sun H."/>
            <person name="Tritt A."/>
            <person name="Yoshinaga Y."/>
            <person name="Zwiers L.-H."/>
            <person name="Turgeon B."/>
            <person name="Goodwin S."/>
            <person name="Spatafora J."/>
            <person name="Crous P."/>
            <person name="Grigoriev I."/>
        </authorList>
    </citation>
    <scope>NUCLEOTIDE SEQUENCE</scope>
    <source>
        <strain evidence="3">CBS 121167</strain>
    </source>
</reference>
<organism evidence="3 4">
    <name type="scientific">Aplosporella prunicola CBS 121167</name>
    <dbReference type="NCBI Taxonomy" id="1176127"/>
    <lineage>
        <taxon>Eukaryota</taxon>
        <taxon>Fungi</taxon>
        <taxon>Dikarya</taxon>
        <taxon>Ascomycota</taxon>
        <taxon>Pezizomycotina</taxon>
        <taxon>Dothideomycetes</taxon>
        <taxon>Dothideomycetes incertae sedis</taxon>
        <taxon>Botryosphaeriales</taxon>
        <taxon>Aplosporellaceae</taxon>
        <taxon>Aplosporella</taxon>
    </lineage>
</organism>
<dbReference type="AlphaFoldDB" id="A0A6A6BIT7"/>
<evidence type="ECO:0000313" key="3">
    <source>
        <dbReference type="EMBL" id="KAF2144039.1"/>
    </source>
</evidence>
<name>A0A6A6BIT7_9PEZI</name>
<proteinExistence type="predicted"/>
<feature type="region of interest" description="Disordered" evidence="1">
    <location>
        <begin position="172"/>
        <end position="192"/>
    </location>
</feature>
<keyword evidence="2" id="KW-1133">Transmembrane helix</keyword>
<keyword evidence="2" id="KW-0812">Transmembrane</keyword>
<accession>A0A6A6BIT7</accession>
<sequence length="192" mass="19928">MRMALAGDLVFSGDGNGNGNNDMGLAVALFFFFLLLSFHTAGWLVGGSGGARSIHPLSLASPHLVSSRVGWACSSSGSLACQRAFGLADTTARMGMGCEGARAPGMWFLYTPLPAIAAPLGGGGVGDPICVGSLPMLAPWSSAVLAGGGGLLRALRAGEDCVGGCGGGCEREREKERERRRRMRRRRSGRKE</sequence>
<dbReference type="Proteomes" id="UP000799438">
    <property type="component" value="Unassembled WGS sequence"/>
</dbReference>
<dbReference type="GeneID" id="54293037"/>
<protein>
    <submittedName>
        <fullName evidence="3">Uncharacterized protein</fullName>
    </submittedName>
</protein>
<feature type="transmembrane region" description="Helical" evidence="2">
    <location>
        <begin position="23"/>
        <end position="45"/>
    </location>
</feature>
<dbReference type="RefSeq" id="XP_033399751.1">
    <property type="nucleotide sequence ID" value="XM_033535543.1"/>
</dbReference>
<gene>
    <name evidence="3" type="ORF">K452DRAFT_151937</name>
</gene>
<evidence type="ECO:0000256" key="1">
    <source>
        <dbReference type="SAM" id="MobiDB-lite"/>
    </source>
</evidence>
<evidence type="ECO:0000256" key="2">
    <source>
        <dbReference type="SAM" id="Phobius"/>
    </source>
</evidence>
<dbReference type="EMBL" id="ML995480">
    <property type="protein sequence ID" value="KAF2144039.1"/>
    <property type="molecule type" value="Genomic_DNA"/>
</dbReference>
<keyword evidence="4" id="KW-1185">Reference proteome</keyword>
<keyword evidence="2" id="KW-0472">Membrane</keyword>
<feature type="compositionally biased region" description="Basic residues" evidence="1">
    <location>
        <begin position="178"/>
        <end position="192"/>
    </location>
</feature>
<evidence type="ECO:0000313" key="4">
    <source>
        <dbReference type="Proteomes" id="UP000799438"/>
    </source>
</evidence>